<feature type="domain" description="PDZ" evidence="11">
    <location>
        <begin position="637"/>
        <end position="719"/>
    </location>
</feature>
<keyword evidence="1" id="KW-0479">Metal-binding</keyword>
<evidence type="ECO:0000256" key="6">
    <source>
        <dbReference type="ARBA" id="ARBA00072586"/>
    </source>
</evidence>
<dbReference type="EMBL" id="JH881902">
    <property type="protein sequence ID" value="ELR51715.1"/>
    <property type="molecule type" value="Genomic_DNA"/>
</dbReference>
<dbReference type="InterPro" id="IPR051342">
    <property type="entry name" value="PDZ_scaffold"/>
</dbReference>
<dbReference type="Pfam" id="PF00097">
    <property type="entry name" value="zf-C3HC4"/>
    <property type="match status" value="1"/>
</dbReference>
<dbReference type="GO" id="GO:0030165">
    <property type="term" value="F:PDZ domain binding"/>
    <property type="evidence" value="ECO:0007669"/>
    <property type="project" value="UniProtKB-ARBA"/>
</dbReference>
<sequence>PLCFECGQQHWTRENHLYNYQDEVDDDLVCHICLQPLLQPLDTPCGHTFCCKCLRNFLQEKDFCPLDRKKLHFKSCKKSSILVHKLLDKLLISCPFSSVCHDVMQRCDLEGHLKNRCPGASHRRAALEKRKTSKTQMEIENENGTTVTDLPAALSPEMDCSGRTLTSASLPSWTEEPGLDNPAFEESPAGDSTCRPRLCSPPCLKSGVPSFLPTSPRCPPTCVVFLFKQLTLRYGSHTTEVTLLGVHPWGHKESDTTTPQPLSLPEGEITTIEIHRSNPFIRLGISIVGGNETPLINIVIQEVYRDGVIAKDGRLLAGDQILQVNNYNISSVSHNYARAVLSQPCSTLQLTVLRERRFGSRAHGHPEGSSPREEVFPVVLHKRDSAEQLGIKLVRRTDEPGVFILDLLEGGLAAQDGRLSSNDRVLAINGHDLKHGTPELAAQIIQASGERVSLTIARPGKPQPGSTVREAGTQSSSQHHTQTLPYNRPSSHKDLAQCVTCQEKHITIKKEPHESLGMTVAGGRGSKSGELPIFVTSVPPHGCLARDGRIKRGDILLNINGIDLTNLSHSEAVAMLKASATSPTVALKALEVQVVEEAAQGLDEPLSTVSENEYDASWSPSWVMWLGLPSALHSCHDIVLRRSYLGSWGFSIVGGYEENHTNQPFFIKTIVLGTPAYYDGRLKCGDMIVAVNGLSTVGMSHSALVPMLKEQRNKVTLTVICWPGSLV</sequence>
<feature type="domain" description="PDZ" evidence="11">
    <location>
        <begin position="505"/>
        <end position="591"/>
    </location>
</feature>
<evidence type="ECO:0000259" key="11">
    <source>
        <dbReference type="PROSITE" id="PS50106"/>
    </source>
</evidence>
<dbReference type="GO" id="GO:0008270">
    <property type="term" value="F:zinc ion binding"/>
    <property type="evidence" value="ECO:0007669"/>
    <property type="project" value="UniProtKB-KW"/>
</dbReference>
<dbReference type="GO" id="GO:0042802">
    <property type="term" value="F:identical protein binding"/>
    <property type="evidence" value="ECO:0007669"/>
    <property type="project" value="UniProtKB-ARBA"/>
</dbReference>
<dbReference type="PROSITE" id="PS00518">
    <property type="entry name" value="ZF_RING_1"/>
    <property type="match status" value="1"/>
</dbReference>
<reference evidence="12 13" key="1">
    <citation type="journal article" date="2012" name="Nat. Genet.">
        <title>The yak genome and adaptation to life at high altitude.</title>
        <authorList>
            <person name="Qiu Q."/>
            <person name="Zhang G."/>
            <person name="Ma T."/>
            <person name="Qian W."/>
            <person name="Wang J."/>
            <person name="Ye Z."/>
            <person name="Cao C."/>
            <person name="Hu Q."/>
            <person name="Kim J."/>
            <person name="Larkin D.M."/>
            <person name="Auvil L."/>
            <person name="Capitanu B."/>
            <person name="Ma J."/>
            <person name="Lewin H.A."/>
            <person name="Qian X."/>
            <person name="Lang Y."/>
            <person name="Zhou R."/>
            <person name="Wang L."/>
            <person name="Wang K."/>
            <person name="Xia J."/>
            <person name="Liao S."/>
            <person name="Pan S."/>
            <person name="Lu X."/>
            <person name="Hou H."/>
            <person name="Wang Y."/>
            <person name="Zang X."/>
            <person name="Yin Y."/>
            <person name="Ma H."/>
            <person name="Zhang J."/>
            <person name="Wang Z."/>
            <person name="Zhang Y."/>
            <person name="Zhang D."/>
            <person name="Yonezawa T."/>
            <person name="Hasegawa M."/>
            <person name="Zhong Y."/>
            <person name="Liu W."/>
            <person name="Zhang Y."/>
            <person name="Huang Z."/>
            <person name="Zhang S."/>
            <person name="Long R."/>
            <person name="Yang H."/>
            <person name="Wang J."/>
            <person name="Lenstra J.A."/>
            <person name="Cooper D.N."/>
            <person name="Wu Y."/>
            <person name="Wang J."/>
            <person name="Shi P."/>
            <person name="Wang J."/>
            <person name="Liu J."/>
        </authorList>
    </citation>
    <scope>NUCLEOTIDE SEQUENCE [LARGE SCALE GENOMIC DNA]</scope>
    <source>
        <strain evidence="13">yakQH1</strain>
    </source>
</reference>
<dbReference type="CDD" id="cd06678">
    <property type="entry name" value="PDZ2_LNX1_2-like"/>
    <property type="match status" value="1"/>
</dbReference>
<dbReference type="GO" id="GO:0004842">
    <property type="term" value="F:ubiquitin-protein transferase activity"/>
    <property type="evidence" value="ECO:0007669"/>
    <property type="project" value="TreeGrafter"/>
</dbReference>
<dbReference type="Gene3D" id="2.30.42.10">
    <property type="match status" value="4"/>
</dbReference>
<dbReference type="InterPro" id="IPR001478">
    <property type="entry name" value="PDZ"/>
</dbReference>
<dbReference type="CDD" id="cd16780">
    <property type="entry name" value="mRING-HC-C3HC3D_LNX2"/>
    <property type="match status" value="1"/>
</dbReference>
<dbReference type="PROSITE" id="PS50089">
    <property type="entry name" value="ZF_RING_2"/>
    <property type="match status" value="1"/>
</dbReference>
<dbReference type="SUPFAM" id="SSF57850">
    <property type="entry name" value="RING/U-box"/>
    <property type="match status" value="1"/>
</dbReference>
<dbReference type="CDD" id="cd06679">
    <property type="entry name" value="PDZ3_LNX1_2-like"/>
    <property type="match status" value="1"/>
</dbReference>
<dbReference type="FunFam" id="2.30.42.10:FF:000081">
    <property type="entry name" value="Ligand of Numb protein X 2"/>
    <property type="match status" value="1"/>
</dbReference>
<dbReference type="Gene3D" id="3.30.40.10">
    <property type="entry name" value="Zinc/RING finger domain, C3HC4 (zinc finger)"/>
    <property type="match status" value="1"/>
</dbReference>
<evidence type="ECO:0000259" key="10">
    <source>
        <dbReference type="PROSITE" id="PS50089"/>
    </source>
</evidence>
<name>L8I5E8_9CETA</name>
<organism evidence="12 13">
    <name type="scientific">Bos mutus</name>
    <name type="common">wild yak</name>
    <dbReference type="NCBI Taxonomy" id="72004"/>
    <lineage>
        <taxon>Eukaryota</taxon>
        <taxon>Metazoa</taxon>
        <taxon>Chordata</taxon>
        <taxon>Craniata</taxon>
        <taxon>Vertebrata</taxon>
        <taxon>Euteleostomi</taxon>
        <taxon>Mammalia</taxon>
        <taxon>Eutheria</taxon>
        <taxon>Laurasiatheria</taxon>
        <taxon>Artiodactyla</taxon>
        <taxon>Ruminantia</taxon>
        <taxon>Pecora</taxon>
        <taxon>Bovidae</taxon>
        <taxon>Bovinae</taxon>
        <taxon>Bos</taxon>
    </lineage>
</organism>
<dbReference type="SMART" id="SM00184">
    <property type="entry name" value="RING"/>
    <property type="match status" value="1"/>
</dbReference>
<keyword evidence="3 8" id="KW-0863">Zinc-finger</keyword>
<accession>L8I5E8</accession>
<dbReference type="InterPro" id="IPR013083">
    <property type="entry name" value="Znf_RING/FYVE/PHD"/>
</dbReference>
<evidence type="ECO:0000313" key="12">
    <source>
        <dbReference type="EMBL" id="ELR51715.1"/>
    </source>
</evidence>
<dbReference type="GO" id="GO:0007399">
    <property type="term" value="P:nervous system development"/>
    <property type="evidence" value="ECO:0007669"/>
    <property type="project" value="UniProtKB-ARBA"/>
</dbReference>
<dbReference type="PANTHER" id="PTHR19964">
    <property type="entry name" value="MULTIPLE PDZ DOMAIN PROTEIN"/>
    <property type="match status" value="1"/>
</dbReference>
<evidence type="ECO:0000256" key="9">
    <source>
        <dbReference type="SAM" id="MobiDB-lite"/>
    </source>
</evidence>
<dbReference type="PROSITE" id="PS50106">
    <property type="entry name" value="PDZ"/>
    <property type="match status" value="4"/>
</dbReference>
<evidence type="ECO:0000313" key="13">
    <source>
        <dbReference type="Proteomes" id="UP000011080"/>
    </source>
</evidence>
<evidence type="ECO:0000256" key="8">
    <source>
        <dbReference type="PROSITE-ProRule" id="PRU00175"/>
    </source>
</evidence>
<feature type="domain" description="PDZ" evidence="11">
    <location>
        <begin position="377"/>
        <end position="460"/>
    </location>
</feature>
<dbReference type="STRING" id="72004.ENSBMUP00000031152"/>
<evidence type="ECO:0000256" key="4">
    <source>
        <dbReference type="ARBA" id="ARBA00022833"/>
    </source>
</evidence>
<evidence type="ECO:0000256" key="1">
    <source>
        <dbReference type="ARBA" id="ARBA00022723"/>
    </source>
</evidence>
<feature type="region of interest" description="Disordered" evidence="9">
    <location>
        <begin position="170"/>
        <end position="194"/>
    </location>
</feature>
<feature type="domain" description="RING-type" evidence="10">
    <location>
        <begin position="30"/>
        <end position="68"/>
    </location>
</feature>
<dbReference type="Proteomes" id="UP000011080">
    <property type="component" value="Unassembled WGS sequence"/>
</dbReference>
<keyword evidence="2" id="KW-0677">Repeat</keyword>
<evidence type="ECO:0000256" key="2">
    <source>
        <dbReference type="ARBA" id="ARBA00022737"/>
    </source>
</evidence>
<comment type="subunit">
    <text evidence="5">Interacts with the phosphotyrosine interaction domain of NUMB.</text>
</comment>
<evidence type="ECO:0000256" key="7">
    <source>
        <dbReference type="ARBA" id="ARBA00078999"/>
    </source>
</evidence>
<proteinExistence type="predicted"/>
<evidence type="ECO:0000256" key="3">
    <source>
        <dbReference type="ARBA" id="ARBA00022771"/>
    </source>
</evidence>
<dbReference type="FunFam" id="3.30.40.10:FF:000120">
    <property type="entry name" value="ligand of Numb protein X 2"/>
    <property type="match status" value="1"/>
</dbReference>
<dbReference type="Pfam" id="PF00595">
    <property type="entry name" value="PDZ"/>
    <property type="match status" value="4"/>
</dbReference>
<gene>
    <name evidence="12" type="ORF">M91_00436</name>
</gene>
<dbReference type="FunFam" id="2.30.42.10:FF:000194">
    <property type="entry name" value="ligand of Numb protein X 2"/>
    <property type="match status" value="1"/>
</dbReference>
<dbReference type="SUPFAM" id="SSF50156">
    <property type="entry name" value="PDZ domain-like"/>
    <property type="match status" value="4"/>
</dbReference>
<dbReference type="PANTHER" id="PTHR19964:SF33">
    <property type="entry name" value="LIGAND OF NUMB PROTEIN X 2"/>
    <property type="match status" value="1"/>
</dbReference>
<dbReference type="CDD" id="cd06680">
    <property type="entry name" value="PDZ4_LNX1_2-like"/>
    <property type="match status" value="1"/>
</dbReference>
<feature type="compositionally biased region" description="Polar residues" evidence="9">
    <location>
        <begin position="472"/>
        <end position="489"/>
    </location>
</feature>
<feature type="domain" description="PDZ" evidence="11">
    <location>
        <begin position="271"/>
        <end position="356"/>
    </location>
</feature>
<evidence type="ECO:0000256" key="5">
    <source>
        <dbReference type="ARBA" id="ARBA00064000"/>
    </source>
</evidence>
<dbReference type="SMART" id="SM00228">
    <property type="entry name" value="PDZ"/>
    <property type="match status" value="4"/>
</dbReference>
<dbReference type="InterPro" id="IPR018957">
    <property type="entry name" value="Znf_C3HC4_RING-type"/>
</dbReference>
<keyword evidence="4" id="KW-0862">Zinc</keyword>
<dbReference type="InterPro" id="IPR017907">
    <property type="entry name" value="Znf_RING_CS"/>
</dbReference>
<dbReference type="CDD" id="cd06677">
    <property type="entry name" value="PDZ1_LNX1_2-like"/>
    <property type="match status" value="1"/>
</dbReference>
<protein>
    <recommendedName>
        <fullName evidence="6">Ligand of Numb protein X 2</fullName>
    </recommendedName>
    <alternativeName>
        <fullName evidence="7">Numb-binding protein 2</fullName>
    </alternativeName>
</protein>
<dbReference type="InterPro" id="IPR001841">
    <property type="entry name" value="Znf_RING"/>
</dbReference>
<feature type="region of interest" description="Disordered" evidence="9">
    <location>
        <begin position="457"/>
        <end position="491"/>
    </location>
</feature>
<dbReference type="InterPro" id="IPR036034">
    <property type="entry name" value="PDZ_sf"/>
</dbReference>
<dbReference type="AlphaFoldDB" id="L8I5E8"/>
<dbReference type="FunFam" id="2.30.42.10:FF:000120">
    <property type="entry name" value="Ligand of numb-protein X 2"/>
    <property type="match status" value="1"/>
</dbReference>
<feature type="non-terminal residue" evidence="12">
    <location>
        <position position="1"/>
    </location>
</feature>
<dbReference type="FunFam" id="2.30.42.10:FF:000164">
    <property type="entry name" value="Ligand of numb-protein X 2"/>
    <property type="match status" value="1"/>
</dbReference>